<feature type="domain" description="MADF" evidence="1">
    <location>
        <begin position="69"/>
        <end position="118"/>
    </location>
</feature>
<evidence type="ECO:0000313" key="2">
    <source>
        <dbReference type="EMBL" id="GBP23635.1"/>
    </source>
</evidence>
<dbReference type="PROSITE" id="PS51029">
    <property type="entry name" value="MADF"/>
    <property type="match status" value="1"/>
</dbReference>
<evidence type="ECO:0000259" key="1">
    <source>
        <dbReference type="PROSITE" id="PS51029"/>
    </source>
</evidence>
<dbReference type="Proteomes" id="UP000299102">
    <property type="component" value="Unassembled WGS sequence"/>
</dbReference>
<protein>
    <recommendedName>
        <fullName evidence="1">MADF domain-containing protein</fullName>
    </recommendedName>
</protein>
<sequence>MPLVLLLSARRSIFVGFSASQRARSASDRQHTRVERSSHRALVLLTPLSDLMMSQPPLFNEWSNEKTLKFIELLAGEPAIWDPKNKQYKLKHKVHDAWVRIGEVMSVPIEDLKAKKSL</sequence>
<dbReference type="InterPro" id="IPR006578">
    <property type="entry name" value="MADF-dom"/>
</dbReference>
<evidence type="ECO:0000313" key="3">
    <source>
        <dbReference type="Proteomes" id="UP000299102"/>
    </source>
</evidence>
<dbReference type="AlphaFoldDB" id="A0A4C1UB33"/>
<dbReference type="OrthoDB" id="6776070at2759"/>
<comment type="caution">
    <text evidence="2">The sequence shown here is derived from an EMBL/GenBank/DDBJ whole genome shotgun (WGS) entry which is preliminary data.</text>
</comment>
<proteinExistence type="predicted"/>
<dbReference type="Pfam" id="PF10545">
    <property type="entry name" value="MADF_DNA_bdg"/>
    <property type="match status" value="1"/>
</dbReference>
<organism evidence="2 3">
    <name type="scientific">Eumeta variegata</name>
    <name type="common">Bagworm moth</name>
    <name type="synonym">Eumeta japonica</name>
    <dbReference type="NCBI Taxonomy" id="151549"/>
    <lineage>
        <taxon>Eukaryota</taxon>
        <taxon>Metazoa</taxon>
        <taxon>Ecdysozoa</taxon>
        <taxon>Arthropoda</taxon>
        <taxon>Hexapoda</taxon>
        <taxon>Insecta</taxon>
        <taxon>Pterygota</taxon>
        <taxon>Neoptera</taxon>
        <taxon>Endopterygota</taxon>
        <taxon>Lepidoptera</taxon>
        <taxon>Glossata</taxon>
        <taxon>Ditrysia</taxon>
        <taxon>Tineoidea</taxon>
        <taxon>Psychidae</taxon>
        <taxon>Oiketicinae</taxon>
        <taxon>Eumeta</taxon>
    </lineage>
</organism>
<gene>
    <name evidence="2" type="ORF">EVAR_80252_1</name>
</gene>
<reference evidence="2 3" key="1">
    <citation type="journal article" date="2019" name="Commun. Biol.">
        <title>The bagworm genome reveals a unique fibroin gene that provides high tensile strength.</title>
        <authorList>
            <person name="Kono N."/>
            <person name="Nakamura H."/>
            <person name="Ohtoshi R."/>
            <person name="Tomita M."/>
            <person name="Numata K."/>
            <person name="Arakawa K."/>
        </authorList>
    </citation>
    <scope>NUCLEOTIDE SEQUENCE [LARGE SCALE GENOMIC DNA]</scope>
</reference>
<accession>A0A4C1UB33</accession>
<keyword evidence="3" id="KW-1185">Reference proteome</keyword>
<name>A0A4C1UB33_EUMVA</name>
<dbReference type="EMBL" id="BGZK01000152">
    <property type="protein sequence ID" value="GBP23635.1"/>
    <property type="molecule type" value="Genomic_DNA"/>
</dbReference>